<protein>
    <submittedName>
        <fullName evidence="2">Uncharacterized protein</fullName>
    </submittedName>
</protein>
<dbReference type="AlphaFoldDB" id="A0A9W8IQJ8"/>
<proteinExistence type="predicted"/>
<evidence type="ECO:0000313" key="3">
    <source>
        <dbReference type="Proteomes" id="UP001140091"/>
    </source>
</evidence>
<feature type="non-terminal residue" evidence="2">
    <location>
        <position position="381"/>
    </location>
</feature>
<feature type="compositionally biased region" description="Basic and acidic residues" evidence="1">
    <location>
        <begin position="113"/>
        <end position="137"/>
    </location>
</feature>
<feature type="region of interest" description="Disordered" evidence="1">
    <location>
        <begin position="200"/>
        <end position="265"/>
    </location>
</feature>
<dbReference type="Proteomes" id="UP001140091">
    <property type="component" value="Unassembled WGS sequence"/>
</dbReference>
<organism evidence="2 3">
    <name type="scientific">Candolleomyces eurysporus</name>
    <dbReference type="NCBI Taxonomy" id="2828524"/>
    <lineage>
        <taxon>Eukaryota</taxon>
        <taxon>Fungi</taxon>
        <taxon>Dikarya</taxon>
        <taxon>Basidiomycota</taxon>
        <taxon>Agaricomycotina</taxon>
        <taxon>Agaricomycetes</taxon>
        <taxon>Agaricomycetidae</taxon>
        <taxon>Agaricales</taxon>
        <taxon>Agaricineae</taxon>
        <taxon>Psathyrellaceae</taxon>
        <taxon>Candolleomyces</taxon>
    </lineage>
</organism>
<name>A0A9W8IQJ8_9AGAR</name>
<keyword evidence="3" id="KW-1185">Reference proteome</keyword>
<comment type="caution">
    <text evidence="2">The sequence shown here is derived from an EMBL/GenBank/DDBJ whole genome shotgun (WGS) entry which is preliminary data.</text>
</comment>
<evidence type="ECO:0000313" key="2">
    <source>
        <dbReference type="EMBL" id="KAJ2921132.1"/>
    </source>
</evidence>
<feature type="compositionally biased region" description="Acidic residues" evidence="1">
    <location>
        <begin position="208"/>
        <end position="222"/>
    </location>
</feature>
<reference evidence="2" key="1">
    <citation type="submission" date="2022-06" db="EMBL/GenBank/DDBJ databases">
        <title>Genome Sequence of Candolleomyces eurysporus.</title>
        <authorList>
            <person name="Buettner E."/>
        </authorList>
    </citation>
    <scope>NUCLEOTIDE SEQUENCE</scope>
    <source>
        <strain evidence="2">VTCC 930004</strain>
    </source>
</reference>
<sequence length="381" mass="41465">MTFRDGRAPQIDDSVLQLVATDQPRKKKANNPRTVGFSGVGGTTNRDDTAHSSEQREAQPITKRRRGPDPTFHWTSFNPKPIPLSNWVTPPPLSDDDHDLLPSPRTALSTAPKDTDQQPSEVRHASHVIKQEPDHETSLNSLFDDIAVDVSAASDSLGGSSTDGYESSFIDDSALGESLNDREQERARRSFVGVKNTAKGKRRAIVLSDDEPRDDGEGDGLSDYERNQIISSSLSVARGTPQTPVDVSDQSAPWPTPHTPTAGQSVSMRDLVGPIAKMSPNVPHTPIKKGVLSVDPRIHQHCLQLPSDCEVSDRDWQDAYLANDYPALLPLKYVASPLSYQLQGKPLIAVITGFLETSNVITATTIGLPQKQVTVDAQVAF</sequence>
<dbReference type="EMBL" id="JANBPK010001667">
    <property type="protein sequence ID" value="KAJ2921132.1"/>
    <property type="molecule type" value="Genomic_DNA"/>
</dbReference>
<evidence type="ECO:0000256" key="1">
    <source>
        <dbReference type="SAM" id="MobiDB-lite"/>
    </source>
</evidence>
<gene>
    <name evidence="2" type="ORF">H1R20_g15962</name>
</gene>
<feature type="compositionally biased region" description="Polar residues" evidence="1">
    <location>
        <begin position="228"/>
        <end position="265"/>
    </location>
</feature>
<accession>A0A9W8IQJ8</accession>
<feature type="compositionally biased region" description="Basic and acidic residues" evidence="1">
    <location>
        <begin position="45"/>
        <end position="57"/>
    </location>
</feature>
<feature type="region of interest" description="Disordered" evidence="1">
    <location>
        <begin position="1"/>
        <end position="137"/>
    </location>
</feature>